<reference evidence="2" key="1">
    <citation type="submission" date="2016-06" db="EMBL/GenBank/DDBJ databases">
        <title>Complete genome sequence of Actinoalloteichus fjordicus DSM 46855 (=ADI127-17), type strain of the new species Actinoalloteichus fjordicus.</title>
        <authorList>
            <person name="Ruckert C."/>
            <person name="Nouioui I."/>
            <person name="Willmese J."/>
            <person name="van Wezel G."/>
            <person name="Klenk H.-P."/>
            <person name="Kalinowski J."/>
            <person name="Zotchev S.B."/>
        </authorList>
    </citation>
    <scope>NUCLEOTIDE SEQUENCE [LARGE SCALE GENOMIC DNA]</scope>
    <source>
        <strain evidence="2">ADI127-7</strain>
    </source>
</reference>
<keyword evidence="2" id="KW-1185">Reference proteome</keyword>
<dbReference type="RefSeq" id="WP_075743204.1">
    <property type="nucleotide sequence ID" value="NZ_CP016076.1"/>
</dbReference>
<sequence length="756" mass="80211">MADHVRHADLTDSELAVLNCFAGGDVHRLPDADGARSLRGGFLSGLLTGLYRVRPRGIPALRLIGARVTGRLNLEAAEVKHLVDLRDCHFDEPVELQMSKITGLRMTGCRVPALSGRNLCVDSDLVLEGGFRSDGVVDLTDGEVRGTLRLTNAVLRGNPDHALLAGRLKVSGSVQATGLRALGEVRLRGAEIGGSLHLTGARIGNAGGNALEASGLVVAGNLFCDSGPLVSGRGVSGRGDSGRIRFFSHGRILLPGARIGGDAVFSGARMEIPAVPDRHTTVIPSGVLDTNAALIADRIRIEGNLELDDDLRVIGSIRLPSAQIGGHLHLSGATLGRPASVSTLPVVGAAADSPRIPVALLADGAHIGGDLEARARVGARNGNEAPLTAYGQVRLVDASIRGNARLTGGRLHGRGLDVLLADRIHVGGTLFLQYLVAEGSLRLQNAQIGSSLDCTGARLTMPRCRQDGTIKPSLDARVAVVGKDLLCSRGFVATGGVRVRLVEAGKLVSFHEATLGGASDRGGAGTATPALNAYGLSAPRFVFRFGVPPKGSVVLTRAKAASVSDAAELWEAEGGVELEDFAFESIAAAPPVMVRTRLRWLRRVLPNYLPWPYEQLARAYREAGDDEQADRVLLAKQKRRFAALGPIGRVWGRLQEFTVGYGYRPWLAGCWLVLFWLGGAWWFRGHEMQNLDDGQNPVWNPWLLSADLLLPVVNLGHDGVWRIDESSQWIAGVLTAAGWILASTAAAGTTRVLKRG</sequence>
<dbReference type="KEGG" id="acad:UA74_30110"/>
<protein>
    <recommendedName>
        <fullName evidence="3">Membrane-associated oxidoreductase</fullName>
    </recommendedName>
</protein>
<dbReference type="Proteomes" id="UP000185511">
    <property type="component" value="Chromosome"/>
</dbReference>
<proteinExistence type="predicted"/>
<gene>
    <name evidence="1" type="ORF">UA74_30110</name>
</gene>
<evidence type="ECO:0000313" key="1">
    <source>
        <dbReference type="EMBL" id="APU18013.1"/>
    </source>
</evidence>
<evidence type="ECO:0000313" key="2">
    <source>
        <dbReference type="Proteomes" id="UP000185511"/>
    </source>
</evidence>
<accession>A0AAC9LHQ0</accession>
<dbReference type="EMBL" id="CP016076">
    <property type="protein sequence ID" value="APU18013.1"/>
    <property type="molecule type" value="Genomic_DNA"/>
</dbReference>
<organism evidence="1 2">
    <name type="scientific">Actinoalloteichus fjordicus</name>
    <dbReference type="NCBI Taxonomy" id="1612552"/>
    <lineage>
        <taxon>Bacteria</taxon>
        <taxon>Bacillati</taxon>
        <taxon>Actinomycetota</taxon>
        <taxon>Actinomycetes</taxon>
        <taxon>Pseudonocardiales</taxon>
        <taxon>Pseudonocardiaceae</taxon>
        <taxon>Actinoalloteichus</taxon>
    </lineage>
</organism>
<name>A0AAC9LHQ0_9PSEU</name>
<dbReference type="AlphaFoldDB" id="A0AAC9LHQ0"/>
<evidence type="ECO:0008006" key="3">
    <source>
        <dbReference type="Google" id="ProtNLM"/>
    </source>
</evidence>